<dbReference type="EMBL" id="JAXIOK010000023">
    <property type="protein sequence ID" value="KAK4742268.1"/>
    <property type="molecule type" value="Genomic_DNA"/>
</dbReference>
<proteinExistence type="predicted"/>
<dbReference type="GO" id="GO:0004672">
    <property type="term" value="F:protein kinase activity"/>
    <property type="evidence" value="ECO:0007669"/>
    <property type="project" value="InterPro"/>
</dbReference>
<evidence type="ECO:0000313" key="2">
    <source>
        <dbReference type="EMBL" id="KAK4742268.1"/>
    </source>
</evidence>
<dbReference type="GO" id="GO:0005524">
    <property type="term" value="F:ATP binding"/>
    <property type="evidence" value="ECO:0007669"/>
    <property type="project" value="UniProtKB-KW"/>
</dbReference>
<gene>
    <name evidence="2" type="ORF">SAY87_000269</name>
</gene>
<dbReference type="AlphaFoldDB" id="A0AAN7JH18"/>
<comment type="caution">
    <text evidence="2">The sequence shown here is derived from an EMBL/GenBank/DDBJ whole genome shotgun (WGS) entry which is preliminary data.</text>
</comment>
<evidence type="ECO:0000256" key="1">
    <source>
        <dbReference type="SAM" id="MobiDB-lite"/>
    </source>
</evidence>
<dbReference type="Proteomes" id="UP001345219">
    <property type="component" value="Chromosome 1"/>
</dbReference>
<sequence>MLTHYKDDAGNTEQMRDMPEARKPGDFAFRDKDFKTAIDSYSQPEASAISFVIKPDAALRDAMQAQYMHADMQWLADMLNEAAMLQEKKQRSGRASS</sequence>
<organism evidence="2 3">
    <name type="scientific">Trapa incisa</name>
    <dbReference type="NCBI Taxonomy" id="236973"/>
    <lineage>
        <taxon>Eukaryota</taxon>
        <taxon>Viridiplantae</taxon>
        <taxon>Streptophyta</taxon>
        <taxon>Embryophyta</taxon>
        <taxon>Tracheophyta</taxon>
        <taxon>Spermatophyta</taxon>
        <taxon>Magnoliopsida</taxon>
        <taxon>eudicotyledons</taxon>
        <taxon>Gunneridae</taxon>
        <taxon>Pentapetalae</taxon>
        <taxon>rosids</taxon>
        <taxon>malvids</taxon>
        <taxon>Myrtales</taxon>
        <taxon>Lythraceae</taxon>
        <taxon>Trapa</taxon>
    </lineage>
</organism>
<dbReference type="PANTHER" id="PTHR45863:SF22">
    <property type="entry name" value="SERINE_THREONINE-PROTEIN KINASE BSK1"/>
    <property type="match status" value="1"/>
</dbReference>
<evidence type="ECO:0000313" key="3">
    <source>
        <dbReference type="Proteomes" id="UP001345219"/>
    </source>
</evidence>
<reference evidence="2 3" key="1">
    <citation type="journal article" date="2023" name="Hortic Res">
        <title>Pangenome of water caltrop reveals structural variations and asymmetric subgenome divergence after allopolyploidization.</title>
        <authorList>
            <person name="Zhang X."/>
            <person name="Chen Y."/>
            <person name="Wang L."/>
            <person name="Yuan Y."/>
            <person name="Fang M."/>
            <person name="Shi L."/>
            <person name="Lu R."/>
            <person name="Comes H.P."/>
            <person name="Ma Y."/>
            <person name="Chen Y."/>
            <person name="Huang G."/>
            <person name="Zhou Y."/>
            <person name="Zheng Z."/>
            <person name="Qiu Y."/>
        </authorList>
    </citation>
    <scope>NUCLEOTIDE SEQUENCE [LARGE SCALE GENOMIC DNA]</scope>
    <source>
        <tissue evidence="2">Roots</tissue>
    </source>
</reference>
<protein>
    <submittedName>
        <fullName evidence="2">Uncharacterized protein</fullName>
    </submittedName>
</protein>
<keyword evidence="3" id="KW-1185">Reference proteome</keyword>
<dbReference type="InterPro" id="IPR045845">
    <property type="entry name" value="BSK"/>
</dbReference>
<dbReference type="GO" id="GO:0012505">
    <property type="term" value="C:endomembrane system"/>
    <property type="evidence" value="ECO:0007669"/>
    <property type="project" value="UniProtKB-SubCell"/>
</dbReference>
<dbReference type="PANTHER" id="PTHR45863">
    <property type="entry name" value="SERINE/THREONINE-PROTEIN KINASE BSK5"/>
    <property type="match status" value="1"/>
</dbReference>
<name>A0AAN7JH18_9MYRT</name>
<dbReference type="GO" id="GO:0009742">
    <property type="term" value="P:brassinosteroid mediated signaling pathway"/>
    <property type="evidence" value="ECO:0007669"/>
    <property type="project" value="InterPro"/>
</dbReference>
<feature type="region of interest" description="Disordered" evidence="1">
    <location>
        <begin position="1"/>
        <end position="26"/>
    </location>
</feature>
<accession>A0AAN7JH18</accession>